<feature type="region of interest" description="Disordered" evidence="6">
    <location>
        <begin position="1"/>
        <end position="33"/>
    </location>
</feature>
<keyword evidence="4 7" id="KW-1133">Transmembrane helix</keyword>
<evidence type="ECO:0000256" key="2">
    <source>
        <dbReference type="ARBA" id="ARBA00010265"/>
    </source>
</evidence>
<evidence type="ECO:0000256" key="6">
    <source>
        <dbReference type="SAM" id="MobiDB-lite"/>
    </source>
</evidence>
<gene>
    <name evidence="8" type="ORF">GCM10017621_12560</name>
</gene>
<dbReference type="InterPro" id="IPR005498">
    <property type="entry name" value="T4SS_VirB10/TraB/TrbI"/>
</dbReference>
<sequence length="413" mass="44350">MSAMSNPETDREEKEAGRQPIRDTPRSEKDIAAELRLRPDPPRVMRLSRRAIAVLAGAGGLGLAAILIVALQDGGSIDGPAELFSTERVQQAEGLIGLPSDYGQVPQLGPPLPGELGRPVLSAQRRGTPVPPVFTPAAPAVDPAEQLRMQEEEAARLSRLFAEANTAVNAAAPPRSTVAPPAGEFGALFPATAQQATQLDETDRREDFLNREVDRRTTAADRLQPPPSPYVLQAGSVIEAALLTGLRSDLPGQISAQVTANVYDSPTGRFLLIPQGSRLLGEYDSRVAAGQSRLLLAWTRLILPDGRSIVLERQPGTDEAGYAGLQDRVDNHWGRVFLAAGLATVLNIGLETGRDDDSDIARAIREGTQDTIGRTGEEIVRRQLQIPPTLTIQPGFPVRVMVTRDLILEPLGD</sequence>
<feature type="compositionally biased region" description="Basic and acidic residues" evidence="6">
    <location>
        <begin position="8"/>
        <end position="33"/>
    </location>
</feature>
<evidence type="ECO:0000313" key="9">
    <source>
        <dbReference type="Proteomes" id="UP001143486"/>
    </source>
</evidence>
<keyword evidence="5 7" id="KW-0472">Membrane</keyword>
<evidence type="ECO:0000313" key="8">
    <source>
        <dbReference type="EMBL" id="GLK51748.1"/>
    </source>
</evidence>
<accession>A0A9W6MN74</accession>
<evidence type="ECO:0000256" key="4">
    <source>
        <dbReference type="ARBA" id="ARBA00022989"/>
    </source>
</evidence>
<protein>
    <submittedName>
        <fullName evidence="8">Conjugal transfer protein TraI</fullName>
    </submittedName>
</protein>
<feature type="transmembrane region" description="Helical" evidence="7">
    <location>
        <begin position="51"/>
        <end position="71"/>
    </location>
</feature>
<comment type="similarity">
    <text evidence="2">Belongs to the TrbI/VirB10 family.</text>
</comment>
<reference evidence="8" key="1">
    <citation type="journal article" date="2014" name="Int. J. Syst. Evol. Microbiol.">
        <title>Complete genome sequence of Corynebacterium casei LMG S-19264T (=DSM 44701T), isolated from a smear-ripened cheese.</title>
        <authorList>
            <consortium name="US DOE Joint Genome Institute (JGI-PGF)"/>
            <person name="Walter F."/>
            <person name="Albersmeier A."/>
            <person name="Kalinowski J."/>
            <person name="Ruckert C."/>
        </authorList>
    </citation>
    <scope>NUCLEOTIDE SEQUENCE</scope>
    <source>
        <strain evidence="8">VKM B-1513</strain>
    </source>
</reference>
<keyword evidence="9" id="KW-1185">Reference proteome</keyword>
<proteinExistence type="inferred from homology"/>
<keyword evidence="3 7" id="KW-0812">Transmembrane</keyword>
<reference evidence="8" key="2">
    <citation type="submission" date="2023-01" db="EMBL/GenBank/DDBJ databases">
        <authorList>
            <person name="Sun Q."/>
            <person name="Evtushenko L."/>
        </authorList>
    </citation>
    <scope>NUCLEOTIDE SEQUENCE</scope>
    <source>
        <strain evidence="8">VKM B-1513</strain>
    </source>
</reference>
<evidence type="ECO:0000256" key="1">
    <source>
        <dbReference type="ARBA" id="ARBA00004167"/>
    </source>
</evidence>
<dbReference type="GO" id="GO:0016020">
    <property type="term" value="C:membrane"/>
    <property type="evidence" value="ECO:0007669"/>
    <property type="project" value="UniProtKB-SubCell"/>
</dbReference>
<organism evidence="8 9">
    <name type="scientific">Maricaulis virginensis</name>
    <dbReference type="NCBI Taxonomy" id="144022"/>
    <lineage>
        <taxon>Bacteria</taxon>
        <taxon>Pseudomonadati</taxon>
        <taxon>Pseudomonadota</taxon>
        <taxon>Alphaproteobacteria</taxon>
        <taxon>Maricaulales</taxon>
        <taxon>Maricaulaceae</taxon>
        <taxon>Maricaulis</taxon>
    </lineage>
</organism>
<name>A0A9W6MN74_9PROT</name>
<dbReference type="Proteomes" id="UP001143486">
    <property type="component" value="Unassembled WGS sequence"/>
</dbReference>
<dbReference type="Gene3D" id="2.40.128.260">
    <property type="entry name" value="Type IV secretion system, VirB10/TraB/TrbI"/>
    <property type="match status" value="1"/>
</dbReference>
<comment type="subcellular location">
    <subcellularLocation>
        <location evidence="1">Membrane</location>
        <topology evidence="1">Single-pass membrane protein</topology>
    </subcellularLocation>
</comment>
<dbReference type="EMBL" id="BSFE01000003">
    <property type="protein sequence ID" value="GLK51748.1"/>
    <property type="molecule type" value="Genomic_DNA"/>
</dbReference>
<evidence type="ECO:0000256" key="7">
    <source>
        <dbReference type="SAM" id="Phobius"/>
    </source>
</evidence>
<dbReference type="Pfam" id="PF03743">
    <property type="entry name" value="TrbI"/>
    <property type="match status" value="1"/>
</dbReference>
<dbReference type="InterPro" id="IPR042217">
    <property type="entry name" value="T4SS_VirB10/TrbI"/>
</dbReference>
<evidence type="ECO:0000256" key="3">
    <source>
        <dbReference type="ARBA" id="ARBA00022692"/>
    </source>
</evidence>
<dbReference type="AlphaFoldDB" id="A0A9W6MN74"/>
<dbReference type="CDD" id="cd16429">
    <property type="entry name" value="VirB10"/>
    <property type="match status" value="1"/>
</dbReference>
<comment type="caution">
    <text evidence="8">The sequence shown here is derived from an EMBL/GenBank/DDBJ whole genome shotgun (WGS) entry which is preliminary data.</text>
</comment>
<evidence type="ECO:0000256" key="5">
    <source>
        <dbReference type="ARBA" id="ARBA00023136"/>
    </source>
</evidence>